<name>A0A8T2UT23_CERRI</name>
<accession>A0A8T2UT23</accession>
<organism evidence="2 3">
    <name type="scientific">Ceratopteris richardii</name>
    <name type="common">Triangle waterfern</name>
    <dbReference type="NCBI Taxonomy" id="49495"/>
    <lineage>
        <taxon>Eukaryota</taxon>
        <taxon>Viridiplantae</taxon>
        <taxon>Streptophyta</taxon>
        <taxon>Embryophyta</taxon>
        <taxon>Tracheophyta</taxon>
        <taxon>Polypodiopsida</taxon>
        <taxon>Polypodiidae</taxon>
        <taxon>Polypodiales</taxon>
        <taxon>Pteridineae</taxon>
        <taxon>Pteridaceae</taxon>
        <taxon>Parkerioideae</taxon>
        <taxon>Ceratopteris</taxon>
    </lineage>
</organism>
<comment type="caution">
    <text evidence="2">The sequence shown here is derived from an EMBL/GenBank/DDBJ whole genome shotgun (WGS) entry which is preliminary data.</text>
</comment>
<feature type="chain" id="PRO_5035928997" evidence="1">
    <location>
        <begin position="18"/>
        <end position="64"/>
    </location>
</feature>
<sequence>MVRVYTFVGLVIVACSAVSQLDRVYEWMNERKERKLAQLEKDTATAKLRKELMAERQKKDMTDS</sequence>
<gene>
    <name evidence="2" type="ORF">KP509_05G087900</name>
</gene>
<dbReference type="PROSITE" id="PS51257">
    <property type="entry name" value="PROKAR_LIPOPROTEIN"/>
    <property type="match status" value="1"/>
</dbReference>
<keyword evidence="1" id="KW-0732">Signal</keyword>
<dbReference type="EMBL" id="CM035410">
    <property type="protein sequence ID" value="KAH7437770.1"/>
    <property type="molecule type" value="Genomic_DNA"/>
</dbReference>
<dbReference type="AlphaFoldDB" id="A0A8T2UT23"/>
<protein>
    <submittedName>
        <fullName evidence="2">Uncharacterized protein</fullName>
    </submittedName>
</protein>
<evidence type="ECO:0000313" key="3">
    <source>
        <dbReference type="Proteomes" id="UP000825935"/>
    </source>
</evidence>
<keyword evidence="3" id="KW-1185">Reference proteome</keyword>
<proteinExistence type="predicted"/>
<evidence type="ECO:0000313" key="2">
    <source>
        <dbReference type="EMBL" id="KAH7437770.1"/>
    </source>
</evidence>
<reference evidence="2" key="1">
    <citation type="submission" date="2021-08" db="EMBL/GenBank/DDBJ databases">
        <title>WGS assembly of Ceratopteris richardii.</title>
        <authorList>
            <person name="Marchant D.B."/>
            <person name="Chen G."/>
            <person name="Jenkins J."/>
            <person name="Shu S."/>
            <person name="Leebens-Mack J."/>
            <person name="Grimwood J."/>
            <person name="Schmutz J."/>
            <person name="Soltis P."/>
            <person name="Soltis D."/>
            <person name="Chen Z.-H."/>
        </authorList>
    </citation>
    <scope>NUCLEOTIDE SEQUENCE</scope>
    <source>
        <strain evidence="2">Whitten #5841</strain>
        <tissue evidence="2">Leaf</tissue>
    </source>
</reference>
<evidence type="ECO:0000256" key="1">
    <source>
        <dbReference type="SAM" id="SignalP"/>
    </source>
</evidence>
<dbReference type="Proteomes" id="UP000825935">
    <property type="component" value="Chromosome 5"/>
</dbReference>
<dbReference type="OMA" id="QESKMEQ"/>
<feature type="signal peptide" evidence="1">
    <location>
        <begin position="1"/>
        <end position="17"/>
    </location>
</feature>